<accession>A0A317JM35</accession>
<comment type="caution">
    <text evidence="1">The sequence shown here is derived from an EMBL/GenBank/DDBJ whole genome shotgun (WGS) entry which is preliminary data.</text>
</comment>
<proteinExistence type="predicted"/>
<dbReference type="AlphaFoldDB" id="A0A317JM35"/>
<gene>
    <name evidence="1" type="ORF">C5B42_05525</name>
</gene>
<reference evidence="1 2" key="1">
    <citation type="submission" date="2018-02" db="EMBL/GenBank/DDBJ databases">
        <title>Genomic Reconstructions from Amazon Rainforest and Pasture Soil Reveal Novel Insights into the Physiology of Candidate Phyla in Tropical Sites.</title>
        <authorList>
            <person name="Kroeger M.E."/>
            <person name="Delmont T."/>
            <person name="Eren A.M."/>
            <person name="Guo J."/>
            <person name="Meyer K.M."/>
            <person name="Khan K."/>
            <person name="Rodrigues J.L.M."/>
            <person name="Bohannan B.J.M."/>
            <person name="Tringe S."/>
            <person name="Borges C.D."/>
            <person name="Tiedje J."/>
            <person name="Tsai S.M."/>
            <person name="Nusslein K."/>
        </authorList>
    </citation>
    <scope>NUCLEOTIDE SEQUENCE [LARGE SCALE GENOMIC DNA]</scope>
    <source>
        <strain evidence="1">Amazon FNV 2010 28 9</strain>
    </source>
</reference>
<organism evidence="1 2">
    <name type="scientific">Candidatus Cerribacteria bacterium 'Amazon FNV 2010 28 9'</name>
    <dbReference type="NCBI Taxonomy" id="2081795"/>
    <lineage>
        <taxon>Bacteria</taxon>
        <taxon>Candidatus Cerribacteria</taxon>
    </lineage>
</organism>
<protein>
    <submittedName>
        <fullName evidence="1">Uncharacterized protein</fullName>
    </submittedName>
</protein>
<evidence type="ECO:0000313" key="2">
    <source>
        <dbReference type="Proteomes" id="UP000246104"/>
    </source>
</evidence>
<sequence>MNAEQHHLLSFFCNREKRQQLAAYNSFTLSPTYARETPPSKEERTRLAEGVRQFNIYSSFRSIEQLVALHGKEKGIFYATLSALMNILALRQEMLGRIDTEDFVNLVQLGTDGRLHFVNDHFGHAIDLSTVLDAFLERTDPLFQPRYRRENKQVIDVLTTLTEGLEQVLQQPNEEQFFKQLKMLGFHEETITLSPMLVIGVPSLRSKLQSFDDVQQLIDGQQTVSVWVGPRQSLHISPPHWCHRGAETGFVWGSETIVFPKTREIIVRQNGKFGATDEKNLLRYLNFQQTEPHLFTTEDELMEYINIFTQTDYKQQKVLLDFLVQQLGGIKHVGKIDRHVNTKRFDVRPYAAAIQKIFTFEYEQLESGDKKGVSTRMSVLSDLMKQQIALNDSKVLDQLVNEYQVSVAEGKTISQQSFSKRMLDFARIVDKRLFDIPIRWDLLDCVAGTPFSLAQAGGLNLDSAFGIGTLELTRHFHEQGIKTREELVTFCTQVGKDASKYSTQGRCAMCGKQTFIWSSQQGGCNVCPVCEFMDDEKLSSQDLFTPSREKNIDLSEESSNHSHGQSLGLSEFVTSFASPTAVYTHV</sequence>
<dbReference type="Proteomes" id="UP000246104">
    <property type="component" value="Unassembled WGS sequence"/>
</dbReference>
<name>A0A317JM35_9BACT</name>
<dbReference type="EMBL" id="PSRQ01000059">
    <property type="protein sequence ID" value="PWU22668.1"/>
    <property type="molecule type" value="Genomic_DNA"/>
</dbReference>
<evidence type="ECO:0000313" key="1">
    <source>
        <dbReference type="EMBL" id="PWU22668.1"/>
    </source>
</evidence>